<organism evidence="1">
    <name type="scientific">Burkholderia contaminans</name>
    <dbReference type="NCBI Taxonomy" id="488447"/>
    <lineage>
        <taxon>Bacteria</taxon>
        <taxon>Pseudomonadati</taxon>
        <taxon>Pseudomonadota</taxon>
        <taxon>Betaproteobacteria</taxon>
        <taxon>Burkholderiales</taxon>
        <taxon>Burkholderiaceae</taxon>
        <taxon>Burkholderia</taxon>
        <taxon>Burkholderia cepacia complex</taxon>
    </lineage>
</organism>
<sequence length="133" mass="15107">MAYRTYFGTIGVKTMTRQQIQVTLGVRFFQTARGNEPVREWLKALGQAERRAIGEEIKTVQLGWPLGMPLVRKMAQDLWEIRVMLPGRSARVLFTVVGDTMVLLHGFFKQSRATPSDDLDVTVARLKALMRAI</sequence>
<accession>A0A250L3U9</accession>
<dbReference type="EMBL" id="AP018357">
    <property type="protein sequence ID" value="BBA39268.1"/>
    <property type="molecule type" value="Genomic_DNA"/>
</dbReference>
<reference evidence="1" key="1">
    <citation type="journal article" date="2016" name="Biosci. Biotechnol. Biochem.">
        <title>Bioconversion of AHX to AOH by resting cells of Burkholderia contaminans CH-1.</title>
        <authorList>
            <person name="Choi J.H."/>
            <person name="Kikuchi A."/>
            <person name="Pumkaeo P."/>
            <person name="Hirai H."/>
            <person name="Tokuyama S."/>
            <person name="Kawagishi H."/>
        </authorList>
    </citation>
    <scope>NUCLEOTIDE SEQUENCE</scope>
    <source>
        <strain evidence="1">CH-1</strain>
    </source>
</reference>
<gene>
    <name evidence="1" type="ORF">BCCH1_16890</name>
</gene>
<evidence type="ECO:0000313" key="1">
    <source>
        <dbReference type="EMBL" id="BBA39268.1"/>
    </source>
</evidence>
<dbReference type="InterPro" id="IPR009241">
    <property type="entry name" value="HigB-like"/>
</dbReference>
<name>A0A250L3U9_9BURK</name>
<proteinExistence type="predicted"/>
<reference evidence="1" key="2">
    <citation type="journal article" date="2017" name="Genome Announc.">
        <title>High-Quality Draft Genome Sequence of Burkholderia contaminans CH-1, a Gram-Negative Bacterium That Metabolizes 2-Azahypoxanthine, a Plant Growth-Regulating Compound.</title>
        <authorList>
            <person name="Choi J.-H."/>
            <person name="Sugiura H."/>
            <person name="Moriuchi R."/>
            <person name="Kawagishi H."/>
            <person name="Dohra H."/>
        </authorList>
    </citation>
    <scope>NUCLEOTIDE SEQUENCE</scope>
    <source>
        <strain evidence="1">CH-1</strain>
    </source>
</reference>
<evidence type="ECO:0008006" key="2">
    <source>
        <dbReference type="Google" id="ProtNLM"/>
    </source>
</evidence>
<protein>
    <recommendedName>
        <fullName evidence="2">Type II toxin-antitoxin system RelE/ParE family toxin</fullName>
    </recommendedName>
</protein>
<dbReference type="Pfam" id="PF05973">
    <property type="entry name" value="Gp49"/>
    <property type="match status" value="1"/>
</dbReference>
<dbReference type="AlphaFoldDB" id="A0A250L3U9"/>